<comment type="subcellular location">
    <subcellularLocation>
        <location evidence="1">Secreted</location>
    </subcellularLocation>
</comment>
<dbReference type="InterPro" id="IPR051398">
    <property type="entry name" value="Polysacch_Deacetylase"/>
</dbReference>
<evidence type="ECO:0000256" key="1">
    <source>
        <dbReference type="ARBA" id="ARBA00004613"/>
    </source>
</evidence>
<organism evidence="4 5">
    <name type="scientific">Paludibacter propionicigenes (strain DSM 17365 / JCM 13257 / WB4)</name>
    <dbReference type="NCBI Taxonomy" id="694427"/>
    <lineage>
        <taxon>Bacteria</taxon>
        <taxon>Pseudomonadati</taxon>
        <taxon>Bacteroidota</taxon>
        <taxon>Bacteroidia</taxon>
        <taxon>Bacteroidales</taxon>
        <taxon>Paludibacteraceae</taxon>
        <taxon>Paludibacter</taxon>
    </lineage>
</organism>
<evidence type="ECO:0000313" key="5">
    <source>
        <dbReference type="Proteomes" id="UP000008718"/>
    </source>
</evidence>
<name>E4T6X2_PALPW</name>
<dbReference type="GO" id="GO:0005576">
    <property type="term" value="C:extracellular region"/>
    <property type="evidence" value="ECO:0007669"/>
    <property type="project" value="UniProtKB-SubCell"/>
</dbReference>
<dbReference type="InterPro" id="IPR002509">
    <property type="entry name" value="NODB_dom"/>
</dbReference>
<gene>
    <name evidence="4" type="ordered locus">Palpr_2331</name>
</gene>
<dbReference type="OrthoDB" id="1446101at2"/>
<dbReference type="Gene3D" id="3.20.20.370">
    <property type="entry name" value="Glycoside hydrolase/deacetylase"/>
    <property type="match status" value="1"/>
</dbReference>
<dbReference type="EMBL" id="CP002345">
    <property type="protein sequence ID" value="ADQ80466.1"/>
    <property type="molecule type" value="Genomic_DNA"/>
</dbReference>
<dbReference type="InterPro" id="IPR011330">
    <property type="entry name" value="Glyco_hydro/deAcase_b/a-brl"/>
</dbReference>
<keyword evidence="5" id="KW-1185">Reference proteome</keyword>
<dbReference type="CDD" id="cd10967">
    <property type="entry name" value="CE4_GLA_like_6s"/>
    <property type="match status" value="1"/>
</dbReference>
<dbReference type="PANTHER" id="PTHR34216">
    <property type="match status" value="1"/>
</dbReference>
<dbReference type="PROSITE" id="PS51677">
    <property type="entry name" value="NODB"/>
    <property type="match status" value="1"/>
</dbReference>
<reference evidence="4 5" key="2">
    <citation type="journal article" date="2011" name="Stand. Genomic Sci.">
        <title>Complete genome sequence of Paludibacter propionicigenes type strain (WB4).</title>
        <authorList>
            <person name="Gronow S."/>
            <person name="Munk C."/>
            <person name="Lapidus A."/>
            <person name="Nolan M."/>
            <person name="Lucas S."/>
            <person name="Hammon N."/>
            <person name="Deshpande S."/>
            <person name="Cheng J.F."/>
            <person name="Tapia R."/>
            <person name="Han C."/>
            <person name="Goodwin L."/>
            <person name="Pitluck S."/>
            <person name="Liolios K."/>
            <person name="Ivanova N."/>
            <person name="Mavromatis K."/>
            <person name="Mikhailova N."/>
            <person name="Pati A."/>
            <person name="Chen A."/>
            <person name="Palaniappan K."/>
            <person name="Land M."/>
            <person name="Hauser L."/>
            <person name="Chang Y.J."/>
            <person name="Jeffries C.D."/>
            <person name="Brambilla E."/>
            <person name="Rohde M."/>
            <person name="Goker M."/>
            <person name="Detter J.C."/>
            <person name="Woyke T."/>
            <person name="Bristow J."/>
            <person name="Eisen J.A."/>
            <person name="Markowitz V."/>
            <person name="Hugenholtz P."/>
            <person name="Kyrpides N.C."/>
            <person name="Klenk H.P."/>
        </authorList>
    </citation>
    <scope>NUCLEOTIDE SEQUENCE [LARGE SCALE GENOMIC DNA]</scope>
    <source>
        <strain evidence="5">DSM 17365 / JCM 13257 / WB4</strain>
    </source>
</reference>
<dbReference type="eggNOG" id="COG0726">
    <property type="taxonomic scope" value="Bacteria"/>
</dbReference>
<evidence type="ECO:0000313" key="4">
    <source>
        <dbReference type="EMBL" id="ADQ80466.1"/>
    </source>
</evidence>
<dbReference type="STRING" id="694427.Palpr_2331"/>
<accession>E4T6X2</accession>
<dbReference type="PANTHER" id="PTHR34216:SF3">
    <property type="entry name" value="POLY-BETA-1,6-N-ACETYL-D-GLUCOSAMINE N-DEACETYLASE"/>
    <property type="match status" value="1"/>
</dbReference>
<reference key="1">
    <citation type="submission" date="2010-11" db="EMBL/GenBank/DDBJ databases">
        <title>The complete genome of Paludibacter propionicigenes DSM 17365.</title>
        <authorList>
            <consortium name="US DOE Joint Genome Institute (JGI-PGF)"/>
            <person name="Lucas S."/>
            <person name="Copeland A."/>
            <person name="Lapidus A."/>
            <person name="Bruce D."/>
            <person name="Goodwin L."/>
            <person name="Pitluck S."/>
            <person name="Kyrpides N."/>
            <person name="Mavromatis K."/>
            <person name="Ivanova N."/>
            <person name="Munk A.C."/>
            <person name="Brettin T."/>
            <person name="Detter J.C."/>
            <person name="Han C."/>
            <person name="Tapia R."/>
            <person name="Land M."/>
            <person name="Hauser L."/>
            <person name="Markowitz V."/>
            <person name="Cheng J.-F."/>
            <person name="Hugenholtz P."/>
            <person name="Woyke T."/>
            <person name="Wu D."/>
            <person name="Gronow S."/>
            <person name="Wellnitz S."/>
            <person name="Brambilla E."/>
            <person name="Klenk H.-P."/>
            <person name="Eisen J.A."/>
        </authorList>
    </citation>
    <scope>NUCLEOTIDE SEQUENCE</scope>
    <source>
        <strain>WB4</strain>
    </source>
</reference>
<keyword evidence="2" id="KW-0732">Signal</keyword>
<dbReference type="AlphaFoldDB" id="E4T6X2"/>
<proteinExistence type="predicted"/>
<dbReference type="Proteomes" id="UP000008718">
    <property type="component" value="Chromosome"/>
</dbReference>
<evidence type="ECO:0000256" key="2">
    <source>
        <dbReference type="ARBA" id="ARBA00022729"/>
    </source>
</evidence>
<dbReference type="KEGG" id="ppn:Palpr_2331"/>
<dbReference type="GO" id="GO:0005975">
    <property type="term" value="P:carbohydrate metabolic process"/>
    <property type="evidence" value="ECO:0007669"/>
    <property type="project" value="InterPro"/>
</dbReference>
<dbReference type="SUPFAM" id="SSF88713">
    <property type="entry name" value="Glycoside hydrolase/deacetylase"/>
    <property type="match status" value="1"/>
</dbReference>
<dbReference type="HOGENOM" id="CLU_1155906_0_0_10"/>
<dbReference type="Pfam" id="PF01522">
    <property type="entry name" value="Polysacc_deac_1"/>
    <property type="match status" value="1"/>
</dbReference>
<protein>
    <submittedName>
        <fullName evidence="4">Polysaccharide deacetylase</fullName>
    </submittedName>
</protein>
<dbReference type="RefSeq" id="WP_013445835.1">
    <property type="nucleotide sequence ID" value="NC_014734.1"/>
</dbReference>
<dbReference type="GO" id="GO:0016810">
    <property type="term" value="F:hydrolase activity, acting on carbon-nitrogen (but not peptide) bonds"/>
    <property type="evidence" value="ECO:0007669"/>
    <property type="project" value="InterPro"/>
</dbReference>
<feature type="domain" description="NodB homology" evidence="3">
    <location>
        <begin position="4"/>
        <end position="247"/>
    </location>
</feature>
<evidence type="ECO:0000259" key="3">
    <source>
        <dbReference type="PROSITE" id="PS51677"/>
    </source>
</evidence>
<sequence>MENKKIIITTSWDDGFALDIRIAELLEKYKLGGTFYVPINNPQREVMNSAMLVEISKSHEIGGHTVNHTFLNTVDLVTAQYEVSACKAMLEERLGKTIYAFCYPGGKYSQRDIQIVKDAGFLFGRTTKLLHTSIDTSQQLMHTGMQAYNHNNAVLIRHCLKNLYLLPILDYCLFYKNHNKFRVLAEDMLRKLLLNGGVFHLWGHSWEIEKYGLWTELEEVMKILAFHEGISYMNNTECWNFLNKEQS</sequence>